<dbReference type="InterPro" id="IPR036249">
    <property type="entry name" value="Thioredoxin-like_sf"/>
</dbReference>
<evidence type="ECO:0000313" key="2">
    <source>
        <dbReference type="Proteomes" id="UP000707245"/>
    </source>
</evidence>
<accession>A0ABR9FJA3</accession>
<name>A0ABR9FJA3_9GAMM</name>
<protein>
    <submittedName>
        <fullName evidence="1">Glutaredoxin family protein</fullName>
    </submittedName>
</protein>
<dbReference type="Proteomes" id="UP000707245">
    <property type="component" value="Unassembled WGS sequence"/>
</dbReference>
<evidence type="ECO:0000313" key="1">
    <source>
        <dbReference type="EMBL" id="MBE0456912.1"/>
    </source>
</evidence>
<comment type="caution">
    <text evidence="1">The sequence shown here is derived from an EMBL/GenBank/DDBJ whole genome shotgun (WGS) entry which is preliminary data.</text>
</comment>
<dbReference type="InterPro" id="IPR008554">
    <property type="entry name" value="Glutaredoxin-like"/>
</dbReference>
<sequence>MASWVLYHTDGCHLCEQAQCLITPLLAGESLQLVDIMSDEALIAEYQTSIPVLKSEQGLQLFWPFTAQDVRQFFTQTE</sequence>
<organism evidence="1 2">
    <name type="scientific">Pseudoalteromonas prydzensis</name>
    <dbReference type="NCBI Taxonomy" id="182141"/>
    <lineage>
        <taxon>Bacteria</taxon>
        <taxon>Pseudomonadati</taxon>
        <taxon>Pseudomonadota</taxon>
        <taxon>Gammaproteobacteria</taxon>
        <taxon>Alteromonadales</taxon>
        <taxon>Pseudoalteromonadaceae</taxon>
        <taxon>Pseudoalteromonas</taxon>
    </lineage>
</organism>
<keyword evidence="2" id="KW-1185">Reference proteome</keyword>
<dbReference type="SUPFAM" id="SSF52833">
    <property type="entry name" value="Thioredoxin-like"/>
    <property type="match status" value="1"/>
</dbReference>
<dbReference type="Gene3D" id="3.40.30.10">
    <property type="entry name" value="Glutaredoxin"/>
    <property type="match status" value="1"/>
</dbReference>
<dbReference type="EMBL" id="RRZA01000011">
    <property type="protein sequence ID" value="MBE0456912.1"/>
    <property type="molecule type" value="Genomic_DNA"/>
</dbReference>
<proteinExistence type="predicted"/>
<dbReference type="Pfam" id="PF05768">
    <property type="entry name" value="Glrx-like"/>
    <property type="match status" value="1"/>
</dbReference>
<reference evidence="1 2" key="1">
    <citation type="submission" date="2020-07" db="EMBL/GenBank/DDBJ databases">
        <title>Halophilic bacteria isolated from french cheeses.</title>
        <authorList>
            <person name="Kothe C.I."/>
            <person name="Farah-Kraiem B."/>
            <person name="Renault P."/>
            <person name="Dridi B."/>
        </authorList>
    </citation>
    <scope>NUCLEOTIDE SEQUENCE [LARGE SCALE GENOMIC DNA]</scope>
    <source>
        <strain evidence="1 2">FME14</strain>
    </source>
</reference>
<gene>
    <name evidence="1" type="ORF">EI167_05470</name>
</gene>
<dbReference type="RefSeq" id="WP_192540997.1">
    <property type="nucleotide sequence ID" value="NZ_JBQELX010000004.1"/>
</dbReference>